<feature type="chain" id="PRO_5008021051" evidence="6">
    <location>
        <begin position="23"/>
        <end position="470"/>
    </location>
</feature>
<feature type="signal peptide" evidence="6">
    <location>
        <begin position="1"/>
        <end position="22"/>
    </location>
</feature>
<dbReference type="RefSeq" id="WP_055278989.1">
    <property type="nucleotide sequence ID" value="NZ_CABIXA010000009.1"/>
</dbReference>
<organism evidence="9 10">
    <name type="scientific">Bacteroides finegoldii</name>
    <dbReference type="NCBI Taxonomy" id="338188"/>
    <lineage>
        <taxon>Bacteria</taxon>
        <taxon>Pseudomonadati</taxon>
        <taxon>Bacteroidota</taxon>
        <taxon>Bacteroidia</taxon>
        <taxon>Bacteroidales</taxon>
        <taxon>Bacteroidaceae</taxon>
        <taxon>Bacteroides</taxon>
    </lineage>
</organism>
<dbReference type="SUPFAM" id="SSF48452">
    <property type="entry name" value="TPR-like"/>
    <property type="match status" value="1"/>
</dbReference>
<dbReference type="PROSITE" id="PS51257">
    <property type="entry name" value="PROKAR_LIPOPROTEIN"/>
    <property type="match status" value="1"/>
</dbReference>
<gene>
    <name evidence="9" type="ORF">ERS852397_01939</name>
</gene>
<keyword evidence="3 6" id="KW-0732">Signal</keyword>
<dbReference type="InterPro" id="IPR011990">
    <property type="entry name" value="TPR-like_helical_dom_sf"/>
</dbReference>
<dbReference type="Gene3D" id="1.25.40.390">
    <property type="match status" value="2"/>
</dbReference>
<dbReference type="STRING" id="338188.ERS852397_01939"/>
<dbReference type="InterPro" id="IPR033985">
    <property type="entry name" value="SusD-like_N"/>
</dbReference>
<feature type="domain" description="RagB/SusD" evidence="7">
    <location>
        <begin position="360"/>
        <end position="448"/>
    </location>
</feature>
<dbReference type="GO" id="GO:0009279">
    <property type="term" value="C:cell outer membrane"/>
    <property type="evidence" value="ECO:0007669"/>
    <property type="project" value="UniProtKB-SubCell"/>
</dbReference>
<proteinExistence type="inferred from homology"/>
<evidence type="ECO:0000256" key="2">
    <source>
        <dbReference type="ARBA" id="ARBA00006275"/>
    </source>
</evidence>
<comment type="similarity">
    <text evidence="2">Belongs to the SusD family.</text>
</comment>
<dbReference type="Proteomes" id="UP000095517">
    <property type="component" value="Unassembled WGS sequence"/>
</dbReference>
<dbReference type="Pfam" id="PF14322">
    <property type="entry name" value="SusD-like_3"/>
    <property type="match status" value="1"/>
</dbReference>
<keyword evidence="5" id="KW-0998">Cell outer membrane</keyword>
<evidence type="ECO:0000256" key="5">
    <source>
        <dbReference type="ARBA" id="ARBA00023237"/>
    </source>
</evidence>
<evidence type="ECO:0000259" key="7">
    <source>
        <dbReference type="Pfam" id="PF07980"/>
    </source>
</evidence>
<feature type="domain" description="SusD-like N-terminal" evidence="8">
    <location>
        <begin position="22"/>
        <end position="205"/>
    </location>
</feature>
<evidence type="ECO:0000256" key="6">
    <source>
        <dbReference type="SAM" id="SignalP"/>
    </source>
</evidence>
<evidence type="ECO:0000256" key="4">
    <source>
        <dbReference type="ARBA" id="ARBA00023136"/>
    </source>
</evidence>
<comment type="subcellular location">
    <subcellularLocation>
        <location evidence="1">Cell outer membrane</location>
    </subcellularLocation>
</comment>
<keyword evidence="4" id="KW-0472">Membrane</keyword>
<dbReference type="InterPro" id="IPR012944">
    <property type="entry name" value="SusD_RagB_dom"/>
</dbReference>
<reference evidence="9 10" key="1">
    <citation type="submission" date="2015-09" db="EMBL/GenBank/DDBJ databases">
        <authorList>
            <consortium name="Pathogen Informatics"/>
        </authorList>
    </citation>
    <scope>NUCLEOTIDE SEQUENCE [LARGE SCALE GENOMIC DNA]</scope>
    <source>
        <strain evidence="9 10">2789STDY5608840</strain>
    </source>
</reference>
<evidence type="ECO:0000259" key="8">
    <source>
        <dbReference type="Pfam" id="PF14322"/>
    </source>
</evidence>
<protein>
    <submittedName>
        <fullName evidence="9">SusD family</fullName>
    </submittedName>
</protein>
<evidence type="ECO:0000313" key="10">
    <source>
        <dbReference type="Proteomes" id="UP000095517"/>
    </source>
</evidence>
<dbReference type="AlphaFoldDB" id="A0A174ETU3"/>
<dbReference type="Pfam" id="PF07980">
    <property type="entry name" value="SusD_RagB"/>
    <property type="match status" value="1"/>
</dbReference>
<evidence type="ECO:0000256" key="3">
    <source>
        <dbReference type="ARBA" id="ARBA00022729"/>
    </source>
</evidence>
<dbReference type="EMBL" id="CYZH01000009">
    <property type="protein sequence ID" value="CUO40088.1"/>
    <property type="molecule type" value="Genomic_DNA"/>
</dbReference>
<sequence length="470" mass="54405">MITRKNTILSFLTMLLMSSCSWLDVAPSNEVNEDDLDLRNALNGIYLKLGATALYGSNLSYGFIEVLGHQYLPEYMETTSTYYKASEFKYDDADVKSVISNLWSNGYNGIASCNHLIQMVSEAGPTDFQELEMEKNLIHGEALALRALFHFDILRTFAPSMEADDGKAYMPYVDLYPVISTTYYPNVEILKKIENDLIKARDLVAMCDVKEHPEWMETQCRMFAKGINSELPKDVFFAYRGYRMNYYAITALLARVYMWEKEYKKAYDMAMEVIEAKIDDSKFFGFVEHTSLKEDMKDSESILFTLSRVTLEEEYRPYTDTNSKTRFWFNKTDIFEDSQEDKRASSAMVEAAGDVYYSKKYLIAEGTNDYDMIPILRLSEMYYIIAEYAARTNDFTTAANALETVCSARGMISKTFNFVSLENFLDELVKEVRKELIGEGQLYFLYKRLDRKSFADDVKFVFDRPENEDI</sequence>
<name>A0A174ETU3_9BACE</name>
<accession>A0A174ETU3</accession>
<evidence type="ECO:0000313" key="9">
    <source>
        <dbReference type="EMBL" id="CUO40088.1"/>
    </source>
</evidence>
<evidence type="ECO:0000256" key="1">
    <source>
        <dbReference type="ARBA" id="ARBA00004442"/>
    </source>
</evidence>